<evidence type="ECO:0000313" key="5">
    <source>
        <dbReference type="EMBL" id="MCQ8895750.1"/>
    </source>
</evidence>
<dbReference type="InterPro" id="IPR002197">
    <property type="entry name" value="HTH_Fis"/>
</dbReference>
<dbReference type="SMART" id="SM00448">
    <property type="entry name" value="REC"/>
    <property type="match status" value="1"/>
</dbReference>
<dbReference type="InterPro" id="IPR001789">
    <property type="entry name" value="Sig_transdc_resp-reg_receiver"/>
</dbReference>
<keyword evidence="1 3" id="KW-0597">Phosphoprotein</keyword>
<evidence type="ECO:0000256" key="2">
    <source>
        <dbReference type="ARBA" id="ARBA00023012"/>
    </source>
</evidence>
<dbReference type="Proteomes" id="UP001204142">
    <property type="component" value="Unassembled WGS sequence"/>
</dbReference>
<name>A0ABT1WE07_9BURK</name>
<dbReference type="SUPFAM" id="SSF52172">
    <property type="entry name" value="CheY-like"/>
    <property type="match status" value="1"/>
</dbReference>
<sequence length="180" mass="19533">MTQRRLLLIDDDPVFGETLARTLSRRGFDVQWVGNRAAALLHSSRGAFTDITVDLNLGEDSGLSLIAPLRQAHPHARILVLTGYASIATTVQAMKLGANNVLAKPAGAADIVQALNDDGPEQAGSGDEPDLQPMSVSRLEWEHIARVLHEHGGNVSATARALNMHRRTLQRKLAKKPVQR</sequence>
<dbReference type="InterPro" id="IPR009057">
    <property type="entry name" value="Homeodomain-like_sf"/>
</dbReference>
<dbReference type="PANTHER" id="PTHR44591:SF14">
    <property type="entry name" value="PROTEIN PILG"/>
    <property type="match status" value="1"/>
</dbReference>
<keyword evidence="6" id="KW-1185">Reference proteome</keyword>
<dbReference type="Pfam" id="PF02954">
    <property type="entry name" value="HTH_8"/>
    <property type="match status" value="1"/>
</dbReference>
<dbReference type="Gene3D" id="1.10.10.60">
    <property type="entry name" value="Homeodomain-like"/>
    <property type="match status" value="1"/>
</dbReference>
<evidence type="ECO:0000256" key="3">
    <source>
        <dbReference type="PROSITE-ProRule" id="PRU00169"/>
    </source>
</evidence>
<dbReference type="InterPro" id="IPR011006">
    <property type="entry name" value="CheY-like_superfamily"/>
</dbReference>
<dbReference type="PRINTS" id="PR01590">
    <property type="entry name" value="HTHFIS"/>
</dbReference>
<reference evidence="5 6" key="1">
    <citation type="submission" date="2022-07" db="EMBL/GenBank/DDBJ databases">
        <authorList>
            <person name="Xamxidin M."/>
            <person name="Wu M."/>
        </authorList>
    </citation>
    <scope>NUCLEOTIDE SEQUENCE [LARGE SCALE GENOMIC DNA]</scope>
    <source>
        <strain evidence="5 6">NBRC 111650</strain>
    </source>
</reference>
<dbReference type="PANTHER" id="PTHR44591">
    <property type="entry name" value="STRESS RESPONSE REGULATOR PROTEIN 1"/>
    <property type="match status" value="1"/>
</dbReference>
<dbReference type="PROSITE" id="PS50110">
    <property type="entry name" value="RESPONSE_REGULATORY"/>
    <property type="match status" value="1"/>
</dbReference>
<keyword evidence="2" id="KW-0902">Two-component regulatory system</keyword>
<dbReference type="Pfam" id="PF00072">
    <property type="entry name" value="Response_reg"/>
    <property type="match status" value="1"/>
</dbReference>
<dbReference type="Gene3D" id="3.40.50.2300">
    <property type="match status" value="1"/>
</dbReference>
<dbReference type="RefSeq" id="WP_256763459.1">
    <property type="nucleotide sequence ID" value="NZ_JANIGO010000001.1"/>
</dbReference>
<feature type="modified residue" description="4-aspartylphosphate" evidence="3">
    <location>
        <position position="54"/>
    </location>
</feature>
<evidence type="ECO:0000259" key="4">
    <source>
        <dbReference type="PROSITE" id="PS50110"/>
    </source>
</evidence>
<dbReference type="SUPFAM" id="SSF46689">
    <property type="entry name" value="Homeodomain-like"/>
    <property type="match status" value="1"/>
</dbReference>
<protein>
    <submittedName>
        <fullName evidence="5">Response regulator</fullName>
    </submittedName>
</protein>
<feature type="domain" description="Response regulatory" evidence="4">
    <location>
        <begin position="5"/>
        <end position="119"/>
    </location>
</feature>
<proteinExistence type="predicted"/>
<dbReference type="EMBL" id="JANIGO010000001">
    <property type="protein sequence ID" value="MCQ8895750.1"/>
    <property type="molecule type" value="Genomic_DNA"/>
</dbReference>
<dbReference type="CDD" id="cd17563">
    <property type="entry name" value="REC_RegA-like"/>
    <property type="match status" value="1"/>
</dbReference>
<evidence type="ECO:0000256" key="1">
    <source>
        <dbReference type="ARBA" id="ARBA00022553"/>
    </source>
</evidence>
<dbReference type="InterPro" id="IPR050595">
    <property type="entry name" value="Bact_response_regulator"/>
</dbReference>
<evidence type="ECO:0000313" key="6">
    <source>
        <dbReference type="Proteomes" id="UP001204142"/>
    </source>
</evidence>
<accession>A0ABT1WE07</accession>
<gene>
    <name evidence="5" type="ORF">NQT62_04750</name>
</gene>
<comment type="caution">
    <text evidence="5">The sequence shown here is derived from an EMBL/GenBank/DDBJ whole genome shotgun (WGS) entry which is preliminary data.</text>
</comment>
<organism evidence="5 6">
    <name type="scientific">Limnobacter humi</name>
    <dbReference type="NCBI Taxonomy" id="1778671"/>
    <lineage>
        <taxon>Bacteria</taxon>
        <taxon>Pseudomonadati</taxon>
        <taxon>Pseudomonadota</taxon>
        <taxon>Betaproteobacteria</taxon>
        <taxon>Burkholderiales</taxon>
        <taxon>Burkholderiaceae</taxon>
        <taxon>Limnobacter</taxon>
    </lineage>
</organism>